<sequence>LFYYSDLMRKSMLIPSVNRPGHFMGTDLNIEHIINALKFYYSSKGIHASWDQLSVYAINLPIYRPIKLKIARWYGASWTGMNHTVPDTSSHVRRLMDKAYDLRLAEYIPGRTVEDET</sequence>
<name>A0A5M3M9F4_CONPW</name>
<evidence type="ECO:0000313" key="3">
    <source>
        <dbReference type="Proteomes" id="UP000053558"/>
    </source>
</evidence>
<feature type="domain" description="DUF6589" evidence="1">
    <location>
        <begin position="6"/>
        <end position="83"/>
    </location>
</feature>
<gene>
    <name evidence="2" type="ORF">CONPUDRAFT_32768</name>
</gene>
<keyword evidence="3" id="KW-1185">Reference proteome</keyword>
<protein>
    <recommendedName>
        <fullName evidence="1">DUF6589 domain-containing protein</fullName>
    </recommendedName>
</protein>
<organism evidence="2 3">
    <name type="scientific">Coniophora puteana (strain RWD-64-598)</name>
    <name type="common">Brown rot fungus</name>
    <dbReference type="NCBI Taxonomy" id="741705"/>
    <lineage>
        <taxon>Eukaryota</taxon>
        <taxon>Fungi</taxon>
        <taxon>Dikarya</taxon>
        <taxon>Basidiomycota</taxon>
        <taxon>Agaricomycotina</taxon>
        <taxon>Agaricomycetes</taxon>
        <taxon>Agaricomycetidae</taxon>
        <taxon>Boletales</taxon>
        <taxon>Coniophorineae</taxon>
        <taxon>Coniophoraceae</taxon>
        <taxon>Coniophora</taxon>
    </lineage>
</organism>
<dbReference type="Pfam" id="PF20231">
    <property type="entry name" value="DUF6589"/>
    <property type="match status" value="1"/>
</dbReference>
<feature type="non-terminal residue" evidence="2">
    <location>
        <position position="1"/>
    </location>
</feature>
<dbReference type="GeneID" id="19206736"/>
<accession>A0A5M3M9F4</accession>
<dbReference type="Proteomes" id="UP000053558">
    <property type="component" value="Unassembled WGS sequence"/>
</dbReference>
<dbReference type="RefSeq" id="XP_007773746.1">
    <property type="nucleotide sequence ID" value="XM_007775556.1"/>
</dbReference>
<comment type="caution">
    <text evidence="2">The sequence shown here is derived from an EMBL/GenBank/DDBJ whole genome shotgun (WGS) entry which is preliminary data.</text>
</comment>
<feature type="non-terminal residue" evidence="2">
    <location>
        <position position="117"/>
    </location>
</feature>
<evidence type="ECO:0000313" key="2">
    <source>
        <dbReference type="EMBL" id="EIW75799.1"/>
    </source>
</evidence>
<dbReference type="EMBL" id="JH711587">
    <property type="protein sequence ID" value="EIW75799.1"/>
    <property type="molecule type" value="Genomic_DNA"/>
</dbReference>
<dbReference type="InterPro" id="IPR046496">
    <property type="entry name" value="DUF6589"/>
</dbReference>
<dbReference type="KEGG" id="cput:CONPUDRAFT_32768"/>
<proteinExistence type="predicted"/>
<reference evidence="3" key="1">
    <citation type="journal article" date="2012" name="Science">
        <title>The Paleozoic origin of enzymatic lignin decomposition reconstructed from 31 fungal genomes.</title>
        <authorList>
            <person name="Floudas D."/>
            <person name="Binder M."/>
            <person name="Riley R."/>
            <person name="Barry K."/>
            <person name="Blanchette R.A."/>
            <person name="Henrissat B."/>
            <person name="Martinez A.T."/>
            <person name="Otillar R."/>
            <person name="Spatafora J.W."/>
            <person name="Yadav J.S."/>
            <person name="Aerts A."/>
            <person name="Benoit I."/>
            <person name="Boyd A."/>
            <person name="Carlson A."/>
            <person name="Copeland A."/>
            <person name="Coutinho P.M."/>
            <person name="de Vries R.P."/>
            <person name="Ferreira P."/>
            <person name="Findley K."/>
            <person name="Foster B."/>
            <person name="Gaskell J."/>
            <person name="Glotzer D."/>
            <person name="Gorecki P."/>
            <person name="Heitman J."/>
            <person name="Hesse C."/>
            <person name="Hori C."/>
            <person name="Igarashi K."/>
            <person name="Jurgens J.A."/>
            <person name="Kallen N."/>
            <person name="Kersten P."/>
            <person name="Kohler A."/>
            <person name="Kuees U."/>
            <person name="Kumar T.K.A."/>
            <person name="Kuo A."/>
            <person name="LaButti K."/>
            <person name="Larrondo L.F."/>
            <person name="Lindquist E."/>
            <person name="Ling A."/>
            <person name="Lombard V."/>
            <person name="Lucas S."/>
            <person name="Lundell T."/>
            <person name="Martin R."/>
            <person name="McLaughlin D.J."/>
            <person name="Morgenstern I."/>
            <person name="Morin E."/>
            <person name="Murat C."/>
            <person name="Nagy L.G."/>
            <person name="Nolan M."/>
            <person name="Ohm R.A."/>
            <person name="Patyshakuliyeva A."/>
            <person name="Rokas A."/>
            <person name="Ruiz-Duenas F.J."/>
            <person name="Sabat G."/>
            <person name="Salamov A."/>
            <person name="Samejima M."/>
            <person name="Schmutz J."/>
            <person name="Slot J.C."/>
            <person name="St John F."/>
            <person name="Stenlid J."/>
            <person name="Sun H."/>
            <person name="Sun S."/>
            <person name="Syed K."/>
            <person name="Tsang A."/>
            <person name="Wiebenga A."/>
            <person name="Young D."/>
            <person name="Pisabarro A."/>
            <person name="Eastwood D.C."/>
            <person name="Martin F."/>
            <person name="Cullen D."/>
            <person name="Grigoriev I.V."/>
            <person name="Hibbett D.S."/>
        </authorList>
    </citation>
    <scope>NUCLEOTIDE SEQUENCE [LARGE SCALE GENOMIC DNA]</scope>
    <source>
        <strain evidence="3">RWD-64-598 SS2</strain>
    </source>
</reference>
<dbReference type="OrthoDB" id="3152464at2759"/>
<evidence type="ECO:0000259" key="1">
    <source>
        <dbReference type="Pfam" id="PF20231"/>
    </source>
</evidence>
<dbReference type="AlphaFoldDB" id="A0A5M3M9F4"/>